<dbReference type="Proteomes" id="UP000199138">
    <property type="component" value="Unassembled WGS sequence"/>
</dbReference>
<sequence>MKNKYLKLETPCQEKWEQMTPNEKGSYCDLCSKNVIDFTQLNEVEISEIMKKSGNKICARITHSQLNSPLLNLETHFDVKFPKSKVAAGVILATSLTIAPTVHAEHAMVKTEFVQNSDSQLDTKEAPSTTKPNDPKIDDTIVFHGQITSEDLNKPVEHAKITFVTSQKIFKVYTSKDGTFSLEIPASLIDNDNVIRVSYYEIKEERKNKDFFGYKTRDYILTKKELQTNYSIKAEPEVLILGGIRSYSETAKPIVLSNGVEIKYKEFAKALAGEKSSCSIENKEFLFFDSKFAVAIYGKRAKDGLYILTNKTEK</sequence>
<evidence type="ECO:0000256" key="1">
    <source>
        <dbReference type="SAM" id="MobiDB-lite"/>
    </source>
</evidence>
<evidence type="ECO:0008006" key="4">
    <source>
        <dbReference type="Google" id="ProtNLM"/>
    </source>
</evidence>
<dbReference type="RefSeq" id="WP_093024131.1">
    <property type="nucleotide sequence ID" value="NZ_FPBK01000003.1"/>
</dbReference>
<keyword evidence="3" id="KW-1185">Reference proteome</keyword>
<gene>
    <name evidence="2" type="ORF">SAMN05216480_10330</name>
</gene>
<dbReference type="OrthoDB" id="7432683at2"/>
<protein>
    <recommendedName>
        <fullName evidence="4">CarboxypepD_reg-like domain-containing protein</fullName>
    </recommendedName>
</protein>
<name>A0A1I7G0I8_9FLAO</name>
<reference evidence="2 3" key="1">
    <citation type="submission" date="2016-10" db="EMBL/GenBank/DDBJ databases">
        <authorList>
            <person name="de Groot N.N."/>
        </authorList>
    </citation>
    <scope>NUCLEOTIDE SEQUENCE [LARGE SCALE GENOMIC DNA]</scope>
    <source>
        <strain evidence="2 3">CGMCC 1.12333</strain>
    </source>
</reference>
<feature type="compositionally biased region" description="Polar residues" evidence="1">
    <location>
        <begin position="115"/>
        <end position="132"/>
    </location>
</feature>
<evidence type="ECO:0000313" key="3">
    <source>
        <dbReference type="Proteomes" id="UP000199138"/>
    </source>
</evidence>
<dbReference type="EMBL" id="FPBK01000003">
    <property type="protein sequence ID" value="SFU41969.1"/>
    <property type="molecule type" value="Genomic_DNA"/>
</dbReference>
<dbReference type="AlphaFoldDB" id="A0A1I7G0I8"/>
<feature type="region of interest" description="Disordered" evidence="1">
    <location>
        <begin position="115"/>
        <end position="137"/>
    </location>
</feature>
<evidence type="ECO:0000313" key="2">
    <source>
        <dbReference type="EMBL" id="SFU41969.1"/>
    </source>
</evidence>
<proteinExistence type="predicted"/>
<organism evidence="2 3">
    <name type="scientific">Pustulibacterium marinum</name>
    <dbReference type="NCBI Taxonomy" id="1224947"/>
    <lineage>
        <taxon>Bacteria</taxon>
        <taxon>Pseudomonadati</taxon>
        <taxon>Bacteroidota</taxon>
        <taxon>Flavobacteriia</taxon>
        <taxon>Flavobacteriales</taxon>
        <taxon>Flavobacteriaceae</taxon>
        <taxon>Pustulibacterium</taxon>
    </lineage>
</organism>
<dbReference type="STRING" id="1224947.SAMN05216480_10330"/>
<accession>A0A1I7G0I8</accession>